<dbReference type="InParanoid" id="A0A024G9X7"/>
<gene>
    <name evidence="2" type="ORF">BN9_041190</name>
</gene>
<sequence>MQRPRSNRSPQTPKTEHRHSNTAPGPSTLLPRNVVNRSNFQAKPSILHFHFEYNRKYTKRVVLCNNSEHSVRFQYDIPKSKAFRVAFVDRKKLVSAGLCEELIVEFQLTDTQLTCVEDCIRVNCHEISSKRAGKIDTIVVLLRASARDIRFPVIALSTQTPTLTVPMSNCSSGEKNDRMPPLSDMSSLKIARPQRQMRSVNVKHFNREKRLKEAKDQKLRKQSGEDFLPRPKSSYMSVSSLLTTTEEKSQQNCFPTEILISQKSGGADSTIIDPQMQLEDEDGYNESARYLRFESFPIVENDDSYRDTRDIPSLTIDLNICPFQSLPTSEQDGTLLIDGDAMSHEKLPFYVPLMCHKRLREGAMDEITPSVRLSSGKKSIDTTNYAFSLADNFDSSVFLGHSRSSSPLLTCDSSRETDPWHLLHLRKDIAETPAIAQREDTQCFDAQIQIGAVSDQSNEISLSPFIHKTHRLYPSESIAQSFVDPNSVMIELNSLYQKTDRAACFSTISDPFIELEEGVTFATHSESIAYLSDSDSEDENENDYLPIEYQSIPTWRQACSLFEVNFDHEESEFENPSVLLPNEYAHASLENDVRATRERLRQRLPNRLEAVAREFAENSLTYADLIDTGPCKVHQPSECTMESFVSRS</sequence>
<organism evidence="2 3">
    <name type="scientific">Albugo candida</name>
    <dbReference type="NCBI Taxonomy" id="65357"/>
    <lineage>
        <taxon>Eukaryota</taxon>
        <taxon>Sar</taxon>
        <taxon>Stramenopiles</taxon>
        <taxon>Oomycota</taxon>
        <taxon>Peronosporomycetes</taxon>
        <taxon>Albuginales</taxon>
        <taxon>Albuginaceae</taxon>
        <taxon>Albugo</taxon>
    </lineage>
</organism>
<evidence type="ECO:0000256" key="1">
    <source>
        <dbReference type="SAM" id="MobiDB-lite"/>
    </source>
</evidence>
<dbReference type="Proteomes" id="UP000053237">
    <property type="component" value="Unassembled WGS sequence"/>
</dbReference>
<dbReference type="InterPro" id="IPR029676">
    <property type="entry name" value="CFAP221"/>
</dbReference>
<feature type="region of interest" description="Disordered" evidence="1">
    <location>
        <begin position="1"/>
        <end position="32"/>
    </location>
</feature>
<evidence type="ECO:0000313" key="3">
    <source>
        <dbReference type="Proteomes" id="UP000053237"/>
    </source>
</evidence>
<keyword evidence="3" id="KW-1185">Reference proteome</keyword>
<dbReference type="GO" id="GO:0097729">
    <property type="term" value="C:9+2 motile cilium"/>
    <property type="evidence" value="ECO:0007669"/>
    <property type="project" value="TreeGrafter"/>
</dbReference>
<comment type="caution">
    <text evidence="2">The sequence shown here is derived from an EMBL/GenBank/DDBJ whole genome shotgun (WGS) entry which is preliminary data.</text>
</comment>
<dbReference type="PANTHER" id="PTHR46500:SF1">
    <property type="entry name" value="CILIA- AND FLAGELLA-ASSOCIATED PROTEIN 221"/>
    <property type="match status" value="1"/>
</dbReference>
<dbReference type="GO" id="GO:0044458">
    <property type="term" value="P:motile cilium assembly"/>
    <property type="evidence" value="ECO:0007669"/>
    <property type="project" value="TreeGrafter"/>
</dbReference>
<protein>
    <submittedName>
        <fullName evidence="2">Uncharacterized protein</fullName>
    </submittedName>
</protein>
<dbReference type="AlphaFoldDB" id="A0A024G9X7"/>
<proteinExistence type="predicted"/>
<dbReference type="EMBL" id="CAIX01000047">
    <property type="protein sequence ID" value="CCI43335.1"/>
    <property type="molecule type" value="Genomic_DNA"/>
</dbReference>
<evidence type="ECO:0000313" key="2">
    <source>
        <dbReference type="EMBL" id="CCI43335.1"/>
    </source>
</evidence>
<dbReference type="PANTHER" id="PTHR46500">
    <property type="entry name" value="CILIA- AND FLAGELLA-ASSOCIATED PROTEIN 221"/>
    <property type="match status" value="1"/>
</dbReference>
<accession>A0A024G9X7</accession>
<name>A0A024G9X7_9STRA</name>
<reference evidence="2 3" key="1">
    <citation type="submission" date="2012-05" db="EMBL/GenBank/DDBJ databases">
        <title>Recombination and specialization in a pathogen metapopulation.</title>
        <authorList>
            <person name="Gardiner A."/>
            <person name="Kemen E."/>
            <person name="Schultz-Larsen T."/>
            <person name="MacLean D."/>
            <person name="Van Oosterhout C."/>
            <person name="Jones J.D.G."/>
        </authorList>
    </citation>
    <scope>NUCLEOTIDE SEQUENCE [LARGE SCALE GENOMIC DNA]</scope>
    <source>
        <strain evidence="2 3">Ac Nc2</strain>
    </source>
</reference>
<dbReference type="STRING" id="65357.A0A024G9X7"/>
<dbReference type="GO" id="GO:0003341">
    <property type="term" value="P:cilium movement"/>
    <property type="evidence" value="ECO:0007669"/>
    <property type="project" value="InterPro"/>
</dbReference>